<dbReference type="OrthoDB" id="2649985at2"/>
<name>A0A132TXN7_9BACL</name>
<evidence type="ECO:0000313" key="2">
    <source>
        <dbReference type="Proteomes" id="UP000070475"/>
    </source>
</evidence>
<protein>
    <submittedName>
        <fullName evidence="1">Uncharacterized protein</fullName>
    </submittedName>
</protein>
<keyword evidence="2" id="KW-1185">Reference proteome</keyword>
<evidence type="ECO:0000313" key="1">
    <source>
        <dbReference type="EMBL" id="KWX75903.1"/>
    </source>
</evidence>
<dbReference type="Proteomes" id="UP000070475">
    <property type="component" value="Unassembled WGS sequence"/>
</dbReference>
<reference evidence="1 2" key="1">
    <citation type="submission" date="2015-08" db="EMBL/GenBank/DDBJ databases">
        <title>Genomes of Paenibacillus riograndensis.</title>
        <authorList>
            <person name="Sant'Anna F.H."/>
            <person name="Souza R."/>
            <person name="Ambrosini A."/>
            <person name="Bach E."/>
            <person name="Fernandes G."/>
            <person name="Balsanelli E."/>
            <person name="Baura V.A."/>
            <person name="Pedrosa F.O."/>
            <person name="Souza E.M."/>
            <person name="Passaglia L."/>
        </authorList>
    </citation>
    <scope>NUCLEOTIDE SEQUENCE [LARGE SCALE GENOMIC DNA]</scope>
    <source>
        <strain evidence="1 2">CAS34</strain>
    </source>
</reference>
<gene>
    <name evidence="1" type="ORF">AMQ84_16240</name>
</gene>
<dbReference type="EMBL" id="LIRB01000133">
    <property type="protein sequence ID" value="KWX75903.1"/>
    <property type="molecule type" value="Genomic_DNA"/>
</dbReference>
<dbReference type="AlphaFoldDB" id="A0A132TXN7"/>
<dbReference type="RefSeq" id="WP_060861229.1">
    <property type="nucleotide sequence ID" value="NZ_LIRB01000133.1"/>
</dbReference>
<comment type="caution">
    <text evidence="1">The sequence shown here is derived from an EMBL/GenBank/DDBJ whole genome shotgun (WGS) entry which is preliminary data.</text>
</comment>
<dbReference type="PATRIC" id="fig|483937.3.peg.1433"/>
<proteinExistence type="predicted"/>
<accession>A0A132TXN7</accession>
<sequence>MRTFSKKVNEEQQDKLSFDLEINIKKEYRNITRLKGRMVPVVTWKVNLYINGNKLDEDEVFVEDEFFTSLLCPGKYPMFTCTCGIFGCGGYYVEVIHGIESLFWLTEQNPFSDRSIKTPNKFSFSWSQIMNFSEELIQKLEELKSIMASNGLEFRYDVERYKGIIEKINGVE</sequence>
<organism evidence="1 2">
    <name type="scientific">Paenibacillus riograndensis</name>
    <dbReference type="NCBI Taxonomy" id="483937"/>
    <lineage>
        <taxon>Bacteria</taxon>
        <taxon>Bacillati</taxon>
        <taxon>Bacillota</taxon>
        <taxon>Bacilli</taxon>
        <taxon>Bacillales</taxon>
        <taxon>Paenibacillaceae</taxon>
        <taxon>Paenibacillus</taxon>
        <taxon>Paenibacillus sonchi group</taxon>
    </lineage>
</organism>